<organism evidence="1 2">
    <name type="scientific">Methanomassiliicoccus intestinalis (strain Issoire-Mx1)</name>
    <dbReference type="NCBI Taxonomy" id="1295009"/>
    <lineage>
        <taxon>Archaea</taxon>
        <taxon>Methanobacteriati</taxon>
        <taxon>Thermoplasmatota</taxon>
        <taxon>Thermoplasmata</taxon>
        <taxon>Methanomassiliicoccales</taxon>
        <taxon>Methanomassiliicoccaceae</taxon>
        <taxon>Methanomassiliicoccus</taxon>
    </lineage>
</organism>
<evidence type="ECO:0000313" key="1">
    <source>
        <dbReference type="EMBL" id="AGN26287.1"/>
    </source>
</evidence>
<proteinExistence type="predicted"/>
<protein>
    <submittedName>
        <fullName evidence="1">Uncharacterized protein</fullName>
    </submittedName>
</protein>
<dbReference type="EMBL" id="CP005934">
    <property type="protein sequence ID" value="AGN26287.1"/>
    <property type="molecule type" value="Genomic_DNA"/>
</dbReference>
<dbReference type="HOGENOM" id="CLU_2313643_0_0_2"/>
<dbReference type="AlphaFoldDB" id="R9T5P9"/>
<keyword evidence="2" id="KW-1185">Reference proteome</keyword>
<gene>
    <name evidence="1" type="ORF">MMINT_09285</name>
</gene>
<name>R9T5P9_METII</name>
<sequence length="99" mass="11728">MDVIVIKKDALDVGFLQHINIIQCMRYTLPMDLSTLTISCDENKDHFVNTCNIIVHIDPCYIINVFCVYEHLWDLFLHFIIQIKNNEKLCIHQKIPLKR</sequence>
<dbReference type="InParanoid" id="R9T5P9"/>
<evidence type="ECO:0000313" key="2">
    <source>
        <dbReference type="Proteomes" id="UP000014070"/>
    </source>
</evidence>
<dbReference type="KEGG" id="mer:MMINT_09285"/>
<reference evidence="1 2" key="1">
    <citation type="journal article" date="2013" name="Genome Announc.">
        <title>Genome sequence of 'Candidatus Methanomassiliicoccus intestinalis' Issoire-Mx1, a third thermoplasmatales-related methanogenic archaeon from human feces.</title>
        <authorList>
            <person name="Borrel G."/>
            <person name="Harris H.M."/>
            <person name="Parisot N."/>
            <person name="Gaci N."/>
            <person name="Tottey W."/>
            <person name="Mihajlovski A."/>
            <person name="Deane J."/>
            <person name="Gribaldo S."/>
            <person name="Bardot O."/>
            <person name="Peyretaillade E."/>
            <person name="Peyret P."/>
            <person name="O'Toole P.W."/>
            <person name="Brugere J.F."/>
        </authorList>
    </citation>
    <scope>NUCLEOTIDE SEQUENCE [LARGE SCALE GENOMIC DNA]</scope>
    <source>
        <strain evidence="1 2">Issoire-Mx1</strain>
    </source>
</reference>
<accession>R9T5P9</accession>
<dbReference type="Proteomes" id="UP000014070">
    <property type="component" value="Chromosome"/>
</dbReference>